<dbReference type="RefSeq" id="XP_001743694.1">
    <property type="nucleotide sequence ID" value="XM_001743642.1"/>
</dbReference>
<dbReference type="eggNOG" id="KOG2641">
    <property type="taxonomic scope" value="Eukaryota"/>
</dbReference>
<feature type="transmembrane region" description="Helical" evidence="6">
    <location>
        <begin position="216"/>
        <end position="237"/>
    </location>
</feature>
<feature type="compositionally biased region" description="Low complexity" evidence="5">
    <location>
        <begin position="490"/>
        <end position="508"/>
    </location>
</feature>
<gene>
    <name evidence="7" type="ORF">MONBRDRAFT_6366</name>
</gene>
<dbReference type="KEGG" id="mbr:MONBRDRAFT_6366"/>
<reference evidence="7 8" key="1">
    <citation type="journal article" date="2008" name="Nature">
        <title>The genome of the choanoflagellate Monosiga brevicollis and the origin of metazoans.</title>
        <authorList>
            <consortium name="JGI Sequencing"/>
            <person name="King N."/>
            <person name="Westbrook M.J."/>
            <person name="Young S.L."/>
            <person name="Kuo A."/>
            <person name="Abedin M."/>
            <person name="Chapman J."/>
            <person name="Fairclough S."/>
            <person name="Hellsten U."/>
            <person name="Isogai Y."/>
            <person name="Letunic I."/>
            <person name="Marr M."/>
            <person name="Pincus D."/>
            <person name="Putnam N."/>
            <person name="Rokas A."/>
            <person name="Wright K.J."/>
            <person name="Zuzow R."/>
            <person name="Dirks W."/>
            <person name="Good M."/>
            <person name="Goodstein D."/>
            <person name="Lemons D."/>
            <person name="Li W."/>
            <person name="Lyons J.B."/>
            <person name="Morris A."/>
            <person name="Nichols S."/>
            <person name="Richter D.J."/>
            <person name="Salamov A."/>
            <person name="Bork P."/>
            <person name="Lim W.A."/>
            <person name="Manning G."/>
            <person name="Miller W.T."/>
            <person name="McGinnis W."/>
            <person name="Shapiro H."/>
            <person name="Tjian R."/>
            <person name="Grigoriev I.V."/>
            <person name="Rokhsar D."/>
        </authorList>
    </citation>
    <scope>NUCLEOTIDE SEQUENCE [LARGE SCALE GENOMIC DNA]</scope>
    <source>
        <strain evidence="8">MX1 / ATCC 50154</strain>
    </source>
</reference>
<evidence type="ECO:0000256" key="3">
    <source>
        <dbReference type="ARBA" id="ARBA00022989"/>
    </source>
</evidence>
<keyword evidence="2 6" id="KW-0812">Transmembrane</keyword>
<dbReference type="Proteomes" id="UP000001357">
    <property type="component" value="Unassembled WGS sequence"/>
</dbReference>
<dbReference type="AlphaFoldDB" id="A9UTM6"/>
<organism evidence="7 8">
    <name type="scientific">Monosiga brevicollis</name>
    <name type="common">Choanoflagellate</name>
    <dbReference type="NCBI Taxonomy" id="81824"/>
    <lineage>
        <taxon>Eukaryota</taxon>
        <taxon>Choanoflagellata</taxon>
        <taxon>Craspedida</taxon>
        <taxon>Salpingoecidae</taxon>
        <taxon>Monosiga</taxon>
    </lineage>
</organism>
<dbReference type="STRING" id="81824.A9UTM6"/>
<dbReference type="EMBL" id="CH991545">
    <property type="protein sequence ID" value="EDQ91272.1"/>
    <property type="molecule type" value="Genomic_DNA"/>
</dbReference>
<dbReference type="GO" id="GO:0022857">
    <property type="term" value="F:transmembrane transporter activity"/>
    <property type="evidence" value="ECO:0000318"/>
    <property type="project" value="GO_Central"/>
</dbReference>
<evidence type="ECO:0000256" key="6">
    <source>
        <dbReference type="SAM" id="Phobius"/>
    </source>
</evidence>
<dbReference type="GO" id="GO:0016020">
    <property type="term" value="C:membrane"/>
    <property type="evidence" value="ECO:0000318"/>
    <property type="project" value="GO_Central"/>
</dbReference>
<evidence type="ECO:0000313" key="8">
    <source>
        <dbReference type="Proteomes" id="UP000001357"/>
    </source>
</evidence>
<feature type="transmembrane region" description="Helical" evidence="6">
    <location>
        <begin position="27"/>
        <end position="48"/>
    </location>
</feature>
<feature type="region of interest" description="Disordered" evidence="5">
    <location>
        <begin position="589"/>
        <end position="638"/>
    </location>
</feature>
<dbReference type="GeneID" id="5888992"/>
<protein>
    <recommendedName>
        <fullName evidence="9">DUF300-domain-containing protein</fullName>
    </recommendedName>
</protein>
<feature type="transmembrane region" description="Helical" evidence="6">
    <location>
        <begin position="257"/>
        <end position="280"/>
    </location>
</feature>
<feature type="region of interest" description="Disordered" evidence="5">
    <location>
        <begin position="454"/>
        <end position="520"/>
    </location>
</feature>
<evidence type="ECO:0000256" key="4">
    <source>
        <dbReference type="ARBA" id="ARBA00023136"/>
    </source>
</evidence>
<keyword evidence="3 6" id="KW-1133">Transmembrane helix</keyword>
<dbReference type="InParanoid" id="A9UTM6"/>
<feature type="transmembrane region" description="Helical" evidence="6">
    <location>
        <begin position="60"/>
        <end position="83"/>
    </location>
</feature>
<feature type="transmembrane region" description="Helical" evidence="6">
    <location>
        <begin position="292"/>
        <end position="314"/>
    </location>
</feature>
<evidence type="ECO:0000256" key="2">
    <source>
        <dbReference type="ARBA" id="ARBA00022692"/>
    </source>
</evidence>
<keyword evidence="8" id="KW-1185">Reference proteome</keyword>
<comment type="subcellular location">
    <subcellularLocation>
        <location evidence="1">Membrane</location>
        <topology evidence="1">Multi-pass membrane protein</topology>
    </subcellularLocation>
</comment>
<name>A9UTM6_MONBE</name>
<evidence type="ECO:0000313" key="7">
    <source>
        <dbReference type="EMBL" id="EDQ91272.1"/>
    </source>
</evidence>
<dbReference type="SMART" id="SM01417">
    <property type="entry name" value="Solute_trans_a"/>
    <property type="match status" value="1"/>
</dbReference>
<dbReference type="PANTHER" id="PTHR23423">
    <property type="entry name" value="ORGANIC SOLUTE TRANSPORTER-RELATED"/>
    <property type="match status" value="1"/>
</dbReference>
<feature type="transmembrane region" description="Helical" evidence="6">
    <location>
        <begin position="141"/>
        <end position="162"/>
    </location>
</feature>
<accession>A9UTM6</accession>
<keyword evidence="4 6" id="KW-0472">Membrane</keyword>
<proteinExistence type="predicted"/>
<evidence type="ECO:0000256" key="1">
    <source>
        <dbReference type="ARBA" id="ARBA00004141"/>
    </source>
</evidence>
<dbReference type="InterPro" id="IPR005178">
    <property type="entry name" value="Ostalpha/TMEM184C"/>
</dbReference>
<sequence length="638" mass="70481">MSWFDNEPSPYGPTTATVFTQGNDRTFTLMTIAGAACFATCVTSFRHLRQYLTQLSHNTPRTLAIILVCVPPLFAISSFLGLLSPRGKYVPSRPTSRLAMLRGAAEGHHAHQPFPPHPGNPPSCPALAFTYFPLPPTPSGMFHLIRTAATVMAVFAYFKLIFWHLGGVTIASIRVAEEHGHEYEDHWLTKLPPLLPLRLCIPKIRMDVSMIRRCRAMVWQFFTMAPLTAFAQLWIILEKGTNQNAPMEQATLAMQALQTISMIVAVYGLFTIFFATKSLLTADGYQPLLKMLVVHVVFLINTLQSTLIPLLLALSSPPSVNAQQSSHDVWHPSYQTQAWKDFVVSCEMVILSLLIYKAFPVSDLLEYEQMLPGDRPGIGMFEDDYISHRIDNAASLLRRAATMEDYAARSSYAPEVEQQSPPSLARGDSFARLRTHSVKAITDLGMLRLLPPSSDGSLHSSGLEDHLNPNSALFHNRSKPLGRNSDPNISSDTSRRSSMSSASRPAMSWHGQRRASPIHRTETEFTNLEEADEEHIDLSESQDTDNFETRVTSGSTARRASSGHSTVPPIVVTPADVDGIDMDLLDGHPQQRPSVTSAWMLNDGGSEEQAASVFDSSRSSNAVSTRQSARNSYSETIA</sequence>
<feature type="region of interest" description="Disordered" evidence="5">
    <location>
        <begin position="410"/>
        <end position="429"/>
    </location>
</feature>
<feature type="compositionally biased region" description="Polar residues" evidence="5">
    <location>
        <begin position="614"/>
        <end position="638"/>
    </location>
</feature>
<evidence type="ECO:0008006" key="9">
    <source>
        <dbReference type="Google" id="ProtNLM"/>
    </source>
</evidence>
<dbReference type="Pfam" id="PF03619">
    <property type="entry name" value="Solute_trans_a"/>
    <property type="match status" value="2"/>
</dbReference>
<evidence type="ECO:0000256" key="5">
    <source>
        <dbReference type="SAM" id="MobiDB-lite"/>
    </source>
</evidence>